<dbReference type="PROSITE" id="PS51004">
    <property type="entry name" value="SEMA"/>
    <property type="match status" value="1"/>
</dbReference>
<dbReference type="Pfam" id="PF01437">
    <property type="entry name" value="PSI"/>
    <property type="match status" value="2"/>
</dbReference>
<keyword evidence="6" id="KW-0677">Repeat</keyword>
<sequence length="1870" mass="208747">MPLPRLSLRVLLPPPPPLLLLPLLLLLLLRGAQGAAGAPRADGGQQPTFRTFLASDWGLTHLVVHEQTGEVYVGAVNRIYKLSGNLTLLRAHVTGPVEDNEKCYPPPSVQSCPHGLGSTDNVNKLLLLDYAANRLLACGSASQGICQFLRLDDLFKLGEPHHRKEHYLSSVREAGSMAGVLIAGPLGQGQAKLFVGTPIDGKSEYFPTLSSRRLMANEEDADMFGFVYQDEFVSSQLKIPSDTLSKFPAFDIYYVYSFRSEQFVYYLTLQLDTQLTSPDAAGEHFFTSKIVRLCVDDPKFYSYVEFPIGCEQAGVEYRLVQDAYLSRPGRALARQLGLAEDEDVLFTVFAQGQKNRVKPPKESVLCLFTLRAIKEKIKERIQSCYRGEGKLSLPWLLNKELGCINSPLQIDDDFCGQDFNQPLGGTVTIEGTPLFVDKDDGLTAVAAYDYRGRTVVFAGTRSGRIRKVRPGAMLGENSPILRDLVLSPDRQYLYAMTEKQVTRVPVESCVQYTSCELCLGSRDPHCGWCVLHSICSRQDACERADEPQRFASDLLQCVQLMVQPRNVSVTMSQLVLQAWNVPDLSAGVNCSFEDFTESESILEDGRIHCRSPSAREVAPITRGQGDQRVVKLYLKSKETGKKFASVDFVFYNCSVHQSCLSCVNGSFPCHWCKYRHVCTHNAADCAFLEGRVNVSEDCPQILPSTQIYVPVGVVKPITLAARNLPQPQSGQRGYECLFHIPGSPARVTALRFNSSSLQCQNSSYSYEGNDVSDLPVNLSVVWNGNFVIDNPQNIQAHLYKCPALRESCGLCLKADPRFECGWCVAERRCSLRPHCPGDSPAAWMHARHGSSRCTDPKILKVGPRQGGTRLTITGENLGLRFEDVRLGVRVGKVLCSPVENEYISAEQIVCEIGDASTVRAHDALVEVCVRDCSPHYRALSPKRFTFVVSLSLRLPKHLSVTEPRRLAPPSWVNLTGLRPPPLAPRRRNSREIRCLTPPGQSPGSAPIVININRAQLTNPEVKYNYTEDPTILKIDPEWSKAAAPGPCWGPIPCGEWLAQRACLHPQSCLVYNDTTMVCRAPSVDNPSRSPPELGERPDELGFVMDDVRALLVLNASSFVYYPDPVLEPLSPTGLLELKPSSPLILKGRNLLPPAPGNSRLNYTVLIGSTPCALTVSETQLLCESPNLTGQHKVTVRAGGFEFSPGMLQVYSDSLLTLPAIVGIGGGGGLLLLVIVAVLIAYKRKSRDADRTLKRLQLQMDNLESRVALECKEAFAELQTDIHELTNDLDGAGIPFLDYRTYAMRVLFPGIEDHPVLKEMEVGSNVEKSLTLFGQLLTKKHFLLTFIRTLEAQRSFSMRDRGNVASLIMTALQGEMEYATGVLKQLLSDLIEKNLESKNHPKLLLRRTESVAEKMLTNWFTFLLYKFLKECAGEPLFMLYCAIKQQMEKGPIDAITGEARYSLSEDKLIRQQIDYKTLTLNCVNPENENAPEVPVKGLNCDTVTQVKEKLLDAVYKGVPYSQRPKAGDMDLEWRQGRMARIILQDEDVTTKIDNDWKRLNTLAHYQVTDGSSVALVPKQTSAYNISNSSTFTKSLSRYESMLRTASSPDSLRSRTPMITPDLESGTKLWHLVKNHDHLDQREGDRGSKMVSEIYLTRLLATKGTLQKFVDDLFETIFSTAHRGSALPLAIKYMFDFLDEQADQHQIHDSDVRHTWKSNCLPLRFWVNVIKNPQFVFDIHKSSITDACLSVVAQTFMDSCSTSEHKLGKDSPSNKLLYAKDIPNYKSWVERYYADIAKMPAISDQDMSAYLAEQSRLHLSQFNSMSALHEIYSYITKYKDEILTALEKDEQARRQRLRSKLEQVVDTMALSS</sequence>
<reference evidence="16" key="2">
    <citation type="submission" date="2025-09" db="UniProtKB">
        <authorList>
            <consortium name="Ensembl"/>
        </authorList>
    </citation>
    <scope>IDENTIFICATION</scope>
</reference>
<dbReference type="Gene3D" id="2.130.10.10">
    <property type="entry name" value="YVTN repeat-like/Quinoprotein amine dehydrogenase"/>
    <property type="match status" value="1"/>
</dbReference>
<dbReference type="PANTHER" id="PTHR22625">
    <property type="entry name" value="PLEXIN"/>
    <property type="match status" value="1"/>
</dbReference>
<dbReference type="InterPro" id="IPR008936">
    <property type="entry name" value="Rho_GTPase_activation_prot"/>
</dbReference>
<dbReference type="InterPro" id="IPR014756">
    <property type="entry name" value="Ig_E-set"/>
</dbReference>
<evidence type="ECO:0000256" key="8">
    <source>
        <dbReference type="ARBA" id="ARBA00023136"/>
    </source>
</evidence>
<dbReference type="PANTHER" id="PTHR22625:SF35">
    <property type="entry name" value="PLEXIN-A1"/>
    <property type="match status" value="1"/>
</dbReference>
<dbReference type="CDD" id="cd00603">
    <property type="entry name" value="IPT_PCSR"/>
    <property type="match status" value="1"/>
</dbReference>
<organism evidence="16 17">
    <name type="scientific">Canis lupus dingo</name>
    <name type="common">dingo</name>
    <dbReference type="NCBI Taxonomy" id="286419"/>
    <lineage>
        <taxon>Eukaryota</taxon>
        <taxon>Metazoa</taxon>
        <taxon>Chordata</taxon>
        <taxon>Craniata</taxon>
        <taxon>Vertebrata</taxon>
        <taxon>Euteleostomi</taxon>
        <taxon>Mammalia</taxon>
        <taxon>Eutheria</taxon>
        <taxon>Laurasiatheria</taxon>
        <taxon>Carnivora</taxon>
        <taxon>Caniformia</taxon>
        <taxon>Canidae</taxon>
        <taxon>Canis</taxon>
    </lineage>
</organism>
<feature type="coiled-coil region" evidence="12">
    <location>
        <begin position="1238"/>
        <end position="1272"/>
    </location>
</feature>
<dbReference type="InterPro" id="IPR036352">
    <property type="entry name" value="Semap_dom_sf"/>
</dbReference>
<dbReference type="InterPro" id="IPR013783">
    <property type="entry name" value="Ig-like_fold"/>
</dbReference>
<dbReference type="CDD" id="cd12790">
    <property type="entry name" value="RasGAP_plexin_A"/>
    <property type="match status" value="1"/>
</dbReference>
<protein>
    <submittedName>
        <fullName evidence="16">Plexin A1</fullName>
    </submittedName>
</protein>
<dbReference type="Gene3D" id="2.60.40.10">
    <property type="entry name" value="Immunoglobulins"/>
    <property type="match status" value="3"/>
</dbReference>
<evidence type="ECO:0000256" key="11">
    <source>
        <dbReference type="PROSITE-ProRule" id="PRU00352"/>
    </source>
</evidence>
<dbReference type="SMART" id="SM00423">
    <property type="entry name" value="PSI"/>
    <property type="match status" value="3"/>
</dbReference>
<dbReference type="Pfam" id="PF17960">
    <property type="entry name" value="TIG_plexin"/>
    <property type="match status" value="1"/>
</dbReference>
<evidence type="ECO:0000313" key="17">
    <source>
        <dbReference type="Proteomes" id="UP000694391"/>
    </source>
</evidence>
<dbReference type="FunFam" id="1.10.506.10:FF:000005">
    <property type="entry name" value="Plexin A1"/>
    <property type="match status" value="1"/>
</dbReference>
<dbReference type="SUPFAM" id="SSF103575">
    <property type="entry name" value="Plexin repeat"/>
    <property type="match status" value="2"/>
</dbReference>
<dbReference type="InterPro" id="IPR002165">
    <property type="entry name" value="Plexin_repeat"/>
</dbReference>
<evidence type="ECO:0000256" key="14">
    <source>
        <dbReference type="SAM" id="SignalP"/>
    </source>
</evidence>
<feature type="chain" id="PRO_5034827750" evidence="14">
    <location>
        <begin position="35"/>
        <end position="1870"/>
    </location>
</feature>
<dbReference type="FunFam" id="2.60.40.10:FF:000329">
    <property type="entry name" value="Plexin A4"/>
    <property type="match status" value="1"/>
</dbReference>
<dbReference type="Pfam" id="PF18020">
    <property type="entry name" value="TIG_2"/>
    <property type="match status" value="1"/>
</dbReference>
<evidence type="ECO:0000256" key="12">
    <source>
        <dbReference type="SAM" id="Coils"/>
    </source>
</evidence>
<dbReference type="FunFam" id="2.130.10.10:FF:000006">
    <property type="entry name" value="Plexin A2"/>
    <property type="match status" value="1"/>
</dbReference>
<dbReference type="Ensembl" id="ENSCAFT00020006712.1">
    <property type="protein sequence ID" value="ENSCAFP00020005809.1"/>
    <property type="gene ID" value="ENSCAFG00020002883.1"/>
</dbReference>
<dbReference type="CDD" id="cd01180">
    <property type="entry name" value="IPT_plexin_repeat1"/>
    <property type="match status" value="1"/>
</dbReference>
<evidence type="ECO:0000256" key="6">
    <source>
        <dbReference type="ARBA" id="ARBA00022737"/>
    </source>
</evidence>
<keyword evidence="12" id="KW-0175">Coiled coil</keyword>
<keyword evidence="10" id="KW-0325">Glycoprotein</keyword>
<dbReference type="Gene3D" id="1.10.506.10">
    <property type="entry name" value="GTPase Activation - p120gap, domain 1"/>
    <property type="match status" value="2"/>
</dbReference>
<dbReference type="GO" id="GO:0002116">
    <property type="term" value="C:semaphorin receptor complex"/>
    <property type="evidence" value="ECO:0007669"/>
    <property type="project" value="TreeGrafter"/>
</dbReference>
<accession>A0A8C0JTB4</accession>
<dbReference type="InterPro" id="IPR001627">
    <property type="entry name" value="Semap_dom"/>
</dbReference>
<dbReference type="Pfam" id="PF01403">
    <property type="entry name" value="Sema"/>
    <property type="match status" value="1"/>
</dbReference>
<evidence type="ECO:0000259" key="15">
    <source>
        <dbReference type="PROSITE" id="PS51004"/>
    </source>
</evidence>
<evidence type="ECO:0000256" key="7">
    <source>
        <dbReference type="ARBA" id="ARBA00022989"/>
    </source>
</evidence>
<dbReference type="Pfam" id="PF08337">
    <property type="entry name" value="Plexin_cytopl"/>
    <property type="match status" value="1"/>
</dbReference>
<dbReference type="SUPFAM" id="SSF81296">
    <property type="entry name" value="E set domains"/>
    <property type="match status" value="2"/>
</dbReference>
<keyword evidence="17" id="KW-1185">Reference proteome</keyword>
<dbReference type="InterPro" id="IPR041019">
    <property type="entry name" value="TIG1_plexin"/>
</dbReference>
<dbReference type="SUPFAM" id="SSF48350">
    <property type="entry name" value="GTPase activation domain, GAP"/>
    <property type="match status" value="1"/>
</dbReference>
<comment type="similarity">
    <text evidence="2">Belongs to the plexin family.</text>
</comment>
<feature type="signal peptide" evidence="14">
    <location>
        <begin position="1"/>
        <end position="34"/>
    </location>
</feature>
<feature type="transmembrane region" description="Helical" evidence="13">
    <location>
        <begin position="1215"/>
        <end position="1241"/>
    </location>
</feature>
<evidence type="ECO:0000256" key="13">
    <source>
        <dbReference type="SAM" id="Phobius"/>
    </source>
</evidence>
<feature type="domain" description="Sema" evidence="15">
    <location>
        <begin position="33"/>
        <end position="506"/>
    </location>
</feature>
<evidence type="ECO:0000256" key="9">
    <source>
        <dbReference type="ARBA" id="ARBA00023157"/>
    </source>
</evidence>
<dbReference type="Pfam" id="PF01833">
    <property type="entry name" value="TIG"/>
    <property type="match status" value="2"/>
</dbReference>
<evidence type="ECO:0000256" key="2">
    <source>
        <dbReference type="ARBA" id="ARBA00010297"/>
    </source>
</evidence>
<evidence type="ECO:0000256" key="4">
    <source>
        <dbReference type="ARBA" id="ARBA00022692"/>
    </source>
</evidence>
<dbReference type="GO" id="GO:0005886">
    <property type="term" value="C:plasma membrane"/>
    <property type="evidence" value="ECO:0007669"/>
    <property type="project" value="UniProtKB-SubCell"/>
</dbReference>
<dbReference type="FunFam" id="2.60.40.10:FF:000123">
    <property type="entry name" value="Plexin A1"/>
    <property type="match status" value="1"/>
</dbReference>
<dbReference type="SMART" id="SM00429">
    <property type="entry name" value="IPT"/>
    <property type="match status" value="3"/>
</dbReference>
<dbReference type="FunFam" id="1.10.506.10:FF:000006">
    <property type="entry name" value="Plexin A1"/>
    <property type="match status" value="1"/>
</dbReference>
<evidence type="ECO:0000256" key="5">
    <source>
        <dbReference type="ARBA" id="ARBA00022729"/>
    </source>
</evidence>
<keyword evidence="5 14" id="KW-0732">Signal</keyword>
<dbReference type="SMART" id="SM00630">
    <property type="entry name" value="Sema"/>
    <property type="match status" value="1"/>
</dbReference>
<evidence type="ECO:0000256" key="10">
    <source>
        <dbReference type="ARBA" id="ARBA00023180"/>
    </source>
</evidence>
<evidence type="ECO:0000256" key="3">
    <source>
        <dbReference type="ARBA" id="ARBA00022475"/>
    </source>
</evidence>
<reference evidence="16" key="1">
    <citation type="submission" date="2025-08" db="UniProtKB">
        <authorList>
            <consortium name="Ensembl"/>
        </authorList>
    </citation>
    <scope>IDENTIFICATION</scope>
</reference>
<dbReference type="Pfam" id="PF24479">
    <property type="entry name" value="PSI_PlexinA-B"/>
    <property type="match status" value="1"/>
</dbReference>
<dbReference type="GO" id="GO:0017154">
    <property type="term" value="F:semaphorin receptor activity"/>
    <property type="evidence" value="ECO:0007669"/>
    <property type="project" value="InterPro"/>
</dbReference>
<evidence type="ECO:0000313" key="16">
    <source>
        <dbReference type="Ensembl" id="ENSCAFP00020005809.1"/>
    </source>
</evidence>
<proteinExistence type="inferred from homology"/>
<comment type="subcellular location">
    <subcellularLocation>
        <location evidence="1">Cell membrane</location>
        <topology evidence="1">Single-pass type I membrane protein</topology>
    </subcellularLocation>
</comment>
<dbReference type="GeneTree" id="ENSGT01050000244850"/>
<keyword evidence="9" id="KW-1015">Disulfide bond</keyword>
<dbReference type="Pfam" id="PF20170">
    <property type="entry name" value="Plexin_RBD"/>
    <property type="match status" value="1"/>
</dbReference>
<dbReference type="InterPro" id="IPR041362">
    <property type="entry name" value="TIG2_plexin"/>
</dbReference>
<dbReference type="InterPro" id="IPR046800">
    <property type="entry name" value="Plexin_RBD"/>
</dbReference>
<dbReference type="Gene3D" id="3.30.1680.10">
    <property type="entry name" value="ligand-binding face of the semaphorins, domain 2"/>
    <property type="match status" value="1"/>
</dbReference>
<dbReference type="InterPro" id="IPR015943">
    <property type="entry name" value="WD40/YVTN_repeat-like_dom_sf"/>
</dbReference>
<dbReference type="Proteomes" id="UP000694391">
    <property type="component" value="Unplaced"/>
</dbReference>
<dbReference type="InterPro" id="IPR031148">
    <property type="entry name" value="Plexin"/>
</dbReference>
<dbReference type="GO" id="GO:0030334">
    <property type="term" value="P:regulation of cell migration"/>
    <property type="evidence" value="ECO:0007669"/>
    <property type="project" value="TreeGrafter"/>
</dbReference>
<keyword evidence="3" id="KW-1003">Cell membrane</keyword>
<evidence type="ECO:0000256" key="1">
    <source>
        <dbReference type="ARBA" id="ARBA00004251"/>
    </source>
</evidence>
<dbReference type="SUPFAM" id="SSF101912">
    <property type="entry name" value="Sema domain"/>
    <property type="match status" value="1"/>
</dbReference>
<dbReference type="FunFam" id="2.60.40.10:FF:000071">
    <property type="entry name" value="Plexin A2"/>
    <property type="match status" value="1"/>
</dbReference>
<dbReference type="InterPro" id="IPR016201">
    <property type="entry name" value="PSI"/>
</dbReference>
<dbReference type="InterPro" id="IPR013548">
    <property type="entry name" value="Plexin_cytoplasmic_RasGAP_dom"/>
</dbReference>
<dbReference type="FunFam" id="3.10.20.90:FF:000018">
    <property type="entry name" value="Plexin A2"/>
    <property type="match status" value="1"/>
</dbReference>
<keyword evidence="7 13" id="KW-1133">Transmembrane helix</keyword>
<name>A0A8C0JTB4_CANLU</name>
<keyword evidence="8 13" id="KW-0472">Membrane</keyword>
<keyword evidence="4 13" id="KW-0812">Transmembrane</keyword>
<comment type="caution">
    <text evidence="11">Lacks conserved residue(s) required for the propagation of feature annotation.</text>
</comment>
<dbReference type="InterPro" id="IPR002909">
    <property type="entry name" value="IPT_dom"/>
</dbReference>